<evidence type="ECO:0000313" key="1">
    <source>
        <dbReference type="EMBL" id="MFC6887897.1"/>
    </source>
</evidence>
<reference evidence="1 2" key="1">
    <citation type="journal article" date="2019" name="Int. J. Syst. Evol. Microbiol.">
        <title>The Global Catalogue of Microorganisms (GCM) 10K type strain sequencing project: providing services to taxonomists for standard genome sequencing and annotation.</title>
        <authorList>
            <consortium name="The Broad Institute Genomics Platform"/>
            <consortium name="The Broad Institute Genome Sequencing Center for Infectious Disease"/>
            <person name="Wu L."/>
            <person name="Ma J."/>
        </authorList>
    </citation>
    <scope>NUCLEOTIDE SEQUENCE [LARGE SCALE GENOMIC DNA]</scope>
    <source>
        <strain evidence="1 2">Y73</strain>
    </source>
</reference>
<dbReference type="Proteomes" id="UP001596333">
    <property type="component" value="Unassembled WGS sequence"/>
</dbReference>
<dbReference type="EMBL" id="JBHSXI010000001">
    <property type="protein sequence ID" value="MFC6887897.1"/>
    <property type="molecule type" value="Genomic_DNA"/>
</dbReference>
<keyword evidence="2" id="KW-1185">Reference proteome</keyword>
<comment type="caution">
    <text evidence="1">The sequence shown here is derived from an EMBL/GenBank/DDBJ whole genome shotgun (WGS) entry which is preliminary data.</text>
</comment>
<proteinExistence type="predicted"/>
<dbReference type="AlphaFoldDB" id="A0ABD5UEH4"/>
<name>A0ABD5UEH4_9EURY</name>
<evidence type="ECO:0000313" key="2">
    <source>
        <dbReference type="Proteomes" id="UP001596333"/>
    </source>
</evidence>
<accession>A0ABD5UEH4</accession>
<protein>
    <recommendedName>
        <fullName evidence="3">DUF3071 domain-containing protein</fullName>
    </recommendedName>
</protein>
<dbReference type="RefSeq" id="WP_379764408.1">
    <property type="nucleotide sequence ID" value="NZ_JBHSXI010000001.1"/>
</dbReference>
<evidence type="ECO:0008006" key="3">
    <source>
        <dbReference type="Google" id="ProtNLM"/>
    </source>
</evidence>
<organism evidence="1 2">
    <name type="scientific">Halorubrum trueperi</name>
    <dbReference type="NCBI Taxonomy" id="2004704"/>
    <lineage>
        <taxon>Archaea</taxon>
        <taxon>Methanobacteriati</taxon>
        <taxon>Methanobacteriota</taxon>
        <taxon>Stenosarchaea group</taxon>
        <taxon>Halobacteria</taxon>
        <taxon>Halobacteriales</taxon>
        <taxon>Haloferacaceae</taxon>
        <taxon>Halorubrum</taxon>
    </lineage>
</organism>
<gene>
    <name evidence="1" type="ORF">ACFQEY_02340</name>
</gene>
<sequence length="82" mass="8945">MPLTATRTTVNMDELGFDGDIEIVVDSRGEQTIVEVDRDGDRWALLFDETGELAERTPAPPVSTPPWLGPAIKKAAPQLRVA</sequence>